<feature type="compositionally biased region" description="Basic and acidic residues" evidence="1">
    <location>
        <begin position="62"/>
        <end position="72"/>
    </location>
</feature>
<evidence type="ECO:0000256" key="1">
    <source>
        <dbReference type="SAM" id="MobiDB-lite"/>
    </source>
</evidence>
<organism evidence="2 3">
    <name type="scientific">Rhamnusium bicolor</name>
    <dbReference type="NCBI Taxonomy" id="1586634"/>
    <lineage>
        <taxon>Eukaryota</taxon>
        <taxon>Metazoa</taxon>
        <taxon>Ecdysozoa</taxon>
        <taxon>Arthropoda</taxon>
        <taxon>Hexapoda</taxon>
        <taxon>Insecta</taxon>
        <taxon>Pterygota</taxon>
        <taxon>Neoptera</taxon>
        <taxon>Endopterygota</taxon>
        <taxon>Coleoptera</taxon>
        <taxon>Polyphaga</taxon>
        <taxon>Cucujiformia</taxon>
        <taxon>Chrysomeloidea</taxon>
        <taxon>Cerambycidae</taxon>
        <taxon>Lepturinae</taxon>
        <taxon>Rhagiini</taxon>
        <taxon>Rhamnusium</taxon>
    </lineage>
</organism>
<dbReference type="Proteomes" id="UP001162156">
    <property type="component" value="Unassembled WGS sequence"/>
</dbReference>
<feature type="compositionally biased region" description="Polar residues" evidence="1">
    <location>
        <begin position="44"/>
        <end position="54"/>
    </location>
</feature>
<dbReference type="AlphaFoldDB" id="A0AAV8YXB9"/>
<sequence length="72" mass="8364">MEIVKGPCEEECWVKNKNSYSSQNYGHKTWSRGNIEQARENGIDSIQGNENPLNYQVPPVTHRREGRYPSQQ</sequence>
<keyword evidence="3" id="KW-1185">Reference proteome</keyword>
<gene>
    <name evidence="2" type="ORF">NQ314_006763</name>
</gene>
<evidence type="ECO:0000313" key="2">
    <source>
        <dbReference type="EMBL" id="KAJ8956203.1"/>
    </source>
</evidence>
<protein>
    <submittedName>
        <fullName evidence="2">Uncharacterized protein</fullName>
    </submittedName>
</protein>
<proteinExistence type="predicted"/>
<reference evidence="2" key="1">
    <citation type="journal article" date="2023" name="Insect Mol. Biol.">
        <title>Genome sequencing provides insights into the evolution of gene families encoding plant cell wall-degrading enzymes in longhorned beetles.</title>
        <authorList>
            <person name="Shin N.R."/>
            <person name="Okamura Y."/>
            <person name="Kirsch R."/>
            <person name="Pauchet Y."/>
        </authorList>
    </citation>
    <scope>NUCLEOTIDE SEQUENCE</scope>
    <source>
        <strain evidence="2">RBIC_L_NR</strain>
    </source>
</reference>
<evidence type="ECO:0000313" key="3">
    <source>
        <dbReference type="Proteomes" id="UP001162156"/>
    </source>
</evidence>
<accession>A0AAV8YXB9</accession>
<feature type="region of interest" description="Disordered" evidence="1">
    <location>
        <begin position="21"/>
        <end position="72"/>
    </location>
</feature>
<feature type="compositionally biased region" description="Polar residues" evidence="1">
    <location>
        <begin position="21"/>
        <end position="34"/>
    </location>
</feature>
<dbReference type="EMBL" id="JANEYF010001830">
    <property type="protein sequence ID" value="KAJ8956203.1"/>
    <property type="molecule type" value="Genomic_DNA"/>
</dbReference>
<comment type="caution">
    <text evidence="2">The sequence shown here is derived from an EMBL/GenBank/DDBJ whole genome shotgun (WGS) entry which is preliminary data.</text>
</comment>
<name>A0AAV8YXB9_9CUCU</name>